<accession>A0A5K7S7V3</accession>
<proteinExistence type="predicted"/>
<evidence type="ECO:0000313" key="5">
    <source>
        <dbReference type="EMBL" id="BBE17529.1"/>
    </source>
</evidence>
<name>A0A5K7S7V3_9BACT</name>
<dbReference type="Pfam" id="PF13715">
    <property type="entry name" value="CarbopepD_reg_2"/>
    <property type="match status" value="1"/>
</dbReference>
<dbReference type="GO" id="GO:0009279">
    <property type="term" value="C:cell outer membrane"/>
    <property type="evidence" value="ECO:0007669"/>
    <property type="project" value="UniProtKB-SubCell"/>
</dbReference>
<dbReference type="KEGG" id="anf:AQPE_1680"/>
<dbReference type="SUPFAM" id="SSF56935">
    <property type="entry name" value="Porins"/>
    <property type="match status" value="1"/>
</dbReference>
<keyword evidence="6" id="KW-1185">Reference proteome</keyword>
<dbReference type="Gene3D" id="2.60.40.1120">
    <property type="entry name" value="Carboxypeptidase-like, regulatory domain"/>
    <property type="match status" value="1"/>
</dbReference>
<evidence type="ECO:0000256" key="2">
    <source>
        <dbReference type="ARBA" id="ARBA00023136"/>
    </source>
</evidence>
<feature type="domain" description="TonB-dependent receptor plug" evidence="4">
    <location>
        <begin position="263"/>
        <end position="355"/>
    </location>
</feature>
<reference evidence="5" key="1">
    <citation type="journal article" date="2020" name="Int. J. Syst. Evol. Microbiol.">
        <title>Aquipluma nitroreducens gen. nov. sp. nov., a novel facultatively anaerobic bacterium isolated from a freshwater lake.</title>
        <authorList>
            <person name="Watanabe M."/>
            <person name="Kojima H."/>
            <person name="Fukui M."/>
        </authorList>
    </citation>
    <scope>NUCLEOTIDE SEQUENCE</scope>
    <source>
        <strain evidence="5">MeG22</strain>
    </source>
</reference>
<organism evidence="5 6">
    <name type="scientific">Aquipluma nitroreducens</name>
    <dbReference type="NCBI Taxonomy" id="2010828"/>
    <lineage>
        <taxon>Bacteria</taxon>
        <taxon>Pseudomonadati</taxon>
        <taxon>Bacteroidota</taxon>
        <taxon>Bacteroidia</taxon>
        <taxon>Marinilabiliales</taxon>
        <taxon>Prolixibacteraceae</taxon>
        <taxon>Aquipluma</taxon>
    </lineage>
</organism>
<dbReference type="Pfam" id="PF07715">
    <property type="entry name" value="Plug"/>
    <property type="match status" value="1"/>
</dbReference>
<evidence type="ECO:0000259" key="4">
    <source>
        <dbReference type="Pfam" id="PF07715"/>
    </source>
</evidence>
<dbReference type="InterPro" id="IPR008969">
    <property type="entry name" value="CarboxyPept-like_regulatory"/>
</dbReference>
<dbReference type="Gene3D" id="2.170.130.10">
    <property type="entry name" value="TonB-dependent receptor, plug domain"/>
    <property type="match status" value="1"/>
</dbReference>
<sequence length="927" mass="104473">MKFSLIYILAFFVFLSGLTAQEKNEIQISGSFHNLTFPEFASQLEQQYQLHFYFEDKWVNSLVVNLEAEKLTIPALMEKLLLPTLLDFVYQPPGTIFILPDKKFIHQLPEYYLSSSGLDSTQNQQRSLTEMEQKYLLGRQPDRIKTIVIGSWDKAKAGKMAVVTGKLTDEETGEALMGAIIYVPELQKGAASDANGFATLTLKPGIYAVAFQYLGMSEVKGNLDVRSDGYFSVTLKKQFHAIDEVLVHGQKAQKRSSKLGMENVSVKTMKELPTLMGEKDVMKVAQMLPGIVSVGEGSAGVNVRGGNADQNLFYLNEIPVYNSSHLFGFFSSINSDIINNFTIYKGQIPAEYGGRLSSVFNVELRKGHKNSFFTQGGISPVSANAEIEIPVVKEKASLILSGRSSYSDWILKRLKDPNLRNSKASFYDFAGSFDYNLNDKNQINILAYNSNDNFNLNGYTEYAYGNLGASVNYVHRFSPGLKSSVSAIGSNYNFETIEKSSASKAYSHSYELSHYEFRGSMSWMANEHHNFKVGTDLIMYDLNRGIINPYGEESLRPSVNLGTEKGLETSVFVDDNISLGPRLNFYAGLRFSMFTELGPKTVREYLPGTSFSDTNVSSTKDYQNGDRISNYNSPELRAGMDFKISENNSVKLSFTQMTQYVFMLSNSISIAPNDQWKLVDTHIKPPTSEQYSAGYYQDFRKHGLSASFELYFKQAHHVVEYKDGADFLASPYVETAILQGDQNAYGAEFMLSKTTGRLTGWLSYTHSRSFITVNGENDWADINQGKKYPSNYDKPHVLNTFLNLEISRRFALSSNLSYSTGRPVTLPQSVYYIDEQPFVEYSGRNEYRIPDYLRLDVALRIEGNLKVKKPMHSYWTIGVYNLTGRSNANSIFFLSEKGRLNGYKYSVIGVPILTISWNWKLGNYENN</sequence>
<evidence type="ECO:0000256" key="1">
    <source>
        <dbReference type="ARBA" id="ARBA00004442"/>
    </source>
</evidence>
<dbReference type="EMBL" id="AP018694">
    <property type="protein sequence ID" value="BBE17529.1"/>
    <property type="molecule type" value="Genomic_DNA"/>
</dbReference>
<dbReference type="InterPro" id="IPR012910">
    <property type="entry name" value="Plug_dom"/>
</dbReference>
<dbReference type="AlphaFoldDB" id="A0A5K7S7V3"/>
<protein>
    <submittedName>
        <fullName evidence="5">Outer membrane protein</fullName>
    </submittedName>
</protein>
<evidence type="ECO:0000313" key="6">
    <source>
        <dbReference type="Proteomes" id="UP001193389"/>
    </source>
</evidence>
<gene>
    <name evidence="5" type="ORF">AQPE_1680</name>
</gene>
<evidence type="ECO:0000256" key="3">
    <source>
        <dbReference type="ARBA" id="ARBA00023237"/>
    </source>
</evidence>
<dbReference type="InterPro" id="IPR037066">
    <property type="entry name" value="Plug_dom_sf"/>
</dbReference>
<keyword evidence="2" id="KW-0472">Membrane</keyword>
<dbReference type="InterPro" id="IPR036942">
    <property type="entry name" value="Beta-barrel_TonB_sf"/>
</dbReference>
<dbReference type="Gene3D" id="2.40.170.20">
    <property type="entry name" value="TonB-dependent receptor, beta-barrel domain"/>
    <property type="match status" value="1"/>
</dbReference>
<dbReference type="Proteomes" id="UP001193389">
    <property type="component" value="Chromosome"/>
</dbReference>
<dbReference type="SUPFAM" id="SSF49464">
    <property type="entry name" value="Carboxypeptidase regulatory domain-like"/>
    <property type="match status" value="1"/>
</dbReference>
<comment type="subcellular location">
    <subcellularLocation>
        <location evidence="1">Cell outer membrane</location>
    </subcellularLocation>
</comment>
<dbReference type="RefSeq" id="WP_318350516.1">
    <property type="nucleotide sequence ID" value="NZ_AP018694.1"/>
</dbReference>
<keyword evidence="3" id="KW-0998">Cell outer membrane</keyword>